<dbReference type="RefSeq" id="WP_150548685.1">
    <property type="nucleotide sequence ID" value="NZ_JBALWF010000003.1"/>
</dbReference>
<protein>
    <recommendedName>
        <fullName evidence="1">PA1123-like domain-containing protein</fullName>
    </recommendedName>
</protein>
<sequence>MSITSSSICAAADQLQGFVGFNRKTSAYIVRFSEDAFGMDIPDDSITPTHEFVWQALTGGVMQLKRERLQMLLDLHLDDRINITEPLRVYLSREDLPEISAQRHICKSNG</sequence>
<feature type="domain" description="PA1123-like" evidence="1">
    <location>
        <begin position="1"/>
        <end position="104"/>
    </location>
</feature>
<reference evidence="2" key="1">
    <citation type="submission" date="2019-02" db="EMBL/GenBank/DDBJ databases">
        <authorList>
            <consortium name="Genoscope - CEA"/>
            <person name="William W."/>
        </authorList>
    </citation>
    <scope>NUCLEOTIDE SEQUENCE [LARGE SCALE GENOMIC DNA]</scope>
    <source>
        <strain evidence="2">YSy11</strain>
    </source>
</reference>
<dbReference type="Pfam" id="PF09634">
    <property type="entry name" value="DUF2025"/>
    <property type="match status" value="1"/>
</dbReference>
<name>A0A653E5Q8_9PSED</name>
<dbReference type="SUPFAM" id="SSF160477">
    <property type="entry name" value="PA1123-like"/>
    <property type="match status" value="1"/>
</dbReference>
<organism evidence="2">
    <name type="scientific">Pseudomonas marincola</name>
    <dbReference type="NCBI Taxonomy" id="437900"/>
    <lineage>
        <taxon>Bacteria</taxon>
        <taxon>Pseudomonadati</taxon>
        <taxon>Pseudomonadota</taxon>
        <taxon>Gammaproteobacteria</taxon>
        <taxon>Pseudomonadales</taxon>
        <taxon>Pseudomonadaceae</taxon>
        <taxon>Pseudomonas</taxon>
    </lineage>
</organism>
<gene>
    <name evidence="2" type="ORF">PMYSY11_3010</name>
</gene>
<dbReference type="InterPro" id="IPR036808">
    <property type="entry name" value="PA1123-like_sf"/>
</dbReference>
<dbReference type="InterPro" id="IPR023117">
    <property type="entry name" value="PA1123-like_domain"/>
</dbReference>
<evidence type="ECO:0000313" key="2">
    <source>
        <dbReference type="EMBL" id="VEV98054.1"/>
    </source>
</evidence>
<dbReference type="Gene3D" id="3.90.1650.10">
    <property type="entry name" value="PA1123-like"/>
    <property type="match status" value="1"/>
</dbReference>
<evidence type="ECO:0000259" key="1">
    <source>
        <dbReference type="Pfam" id="PF09634"/>
    </source>
</evidence>
<dbReference type="EMBL" id="LR215729">
    <property type="protein sequence ID" value="VEV98054.1"/>
    <property type="molecule type" value="Genomic_DNA"/>
</dbReference>
<accession>A0A653E5Q8</accession>
<dbReference type="AlphaFoldDB" id="A0A653E5Q8"/>
<proteinExistence type="predicted"/>